<dbReference type="GO" id="GO:0008270">
    <property type="term" value="F:zinc ion binding"/>
    <property type="evidence" value="ECO:0007669"/>
    <property type="project" value="UniProtKB-KW"/>
</dbReference>
<dbReference type="Pfam" id="PF13086">
    <property type="entry name" value="AAA_11"/>
    <property type="match status" value="1"/>
</dbReference>
<dbReference type="InParanoid" id="A0A1C7NGP6"/>
<dbReference type="GO" id="GO:0005737">
    <property type="term" value="C:cytoplasm"/>
    <property type="evidence" value="ECO:0007669"/>
    <property type="project" value="UniProtKB-SubCell"/>
</dbReference>
<evidence type="ECO:0000256" key="5">
    <source>
        <dbReference type="ARBA" id="ARBA00022771"/>
    </source>
</evidence>
<dbReference type="Proteomes" id="UP000093000">
    <property type="component" value="Unassembled WGS sequence"/>
</dbReference>
<keyword evidence="5" id="KW-0863">Zinc-finger</keyword>
<dbReference type="InterPro" id="IPR000967">
    <property type="entry name" value="Znf_NFX1"/>
</dbReference>
<feature type="compositionally biased region" description="Polar residues" evidence="8">
    <location>
        <begin position="58"/>
        <end position="102"/>
    </location>
</feature>
<dbReference type="Pfam" id="PF13087">
    <property type="entry name" value="AAA_12"/>
    <property type="match status" value="1"/>
</dbReference>
<dbReference type="SMART" id="SM00438">
    <property type="entry name" value="ZnF_NFX"/>
    <property type="match status" value="5"/>
</dbReference>
<feature type="domain" description="RZ-type" evidence="9">
    <location>
        <begin position="1897"/>
        <end position="1978"/>
    </location>
</feature>
<keyword evidence="7" id="KW-0391">Immunity</keyword>
<accession>A0A1C7NGP6</accession>
<organism evidence="10 11">
    <name type="scientific">Choanephora cucurbitarum</name>
    <dbReference type="NCBI Taxonomy" id="101091"/>
    <lineage>
        <taxon>Eukaryota</taxon>
        <taxon>Fungi</taxon>
        <taxon>Fungi incertae sedis</taxon>
        <taxon>Mucoromycota</taxon>
        <taxon>Mucoromycotina</taxon>
        <taxon>Mucoromycetes</taxon>
        <taxon>Mucorales</taxon>
        <taxon>Mucorineae</taxon>
        <taxon>Choanephoraceae</taxon>
        <taxon>Choanephoroideae</taxon>
        <taxon>Choanephora</taxon>
    </lineage>
</organism>
<keyword evidence="2" id="KW-0963">Cytoplasm</keyword>
<keyword evidence="3" id="KW-0479">Metal-binding</keyword>
<feature type="region of interest" description="Disordered" evidence="8">
    <location>
        <begin position="1972"/>
        <end position="1991"/>
    </location>
</feature>
<evidence type="ECO:0000256" key="8">
    <source>
        <dbReference type="SAM" id="MobiDB-lite"/>
    </source>
</evidence>
<reference evidence="10 11" key="1">
    <citation type="submission" date="2016-03" db="EMBL/GenBank/DDBJ databases">
        <title>Choanephora cucurbitarum.</title>
        <authorList>
            <person name="Min B."/>
            <person name="Park H."/>
            <person name="Park J.-H."/>
            <person name="Shin H.-D."/>
            <person name="Choi I.-G."/>
        </authorList>
    </citation>
    <scope>NUCLEOTIDE SEQUENCE [LARGE SCALE GENOMIC DNA]</scope>
    <source>
        <strain evidence="10 11">KUS-F28377</strain>
    </source>
</reference>
<name>A0A1C7NGP6_9FUNG</name>
<gene>
    <name evidence="10" type="primary">Znfx1_1</name>
    <name evidence="10" type="ORF">A0J61_03625</name>
</gene>
<protein>
    <submittedName>
        <fullName evidence="10">NFX1-type zinc finger-containing protein 1</fullName>
    </submittedName>
</protein>
<evidence type="ECO:0000313" key="10">
    <source>
        <dbReference type="EMBL" id="OBZ88331.1"/>
    </source>
</evidence>
<dbReference type="PANTHER" id="PTHR10887">
    <property type="entry name" value="DNA2/NAM7 HELICASE FAMILY"/>
    <property type="match status" value="1"/>
</dbReference>
<dbReference type="InterPro" id="IPR041679">
    <property type="entry name" value="DNA2/NAM7-like_C"/>
</dbReference>
<dbReference type="Pfam" id="PF20173">
    <property type="entry name" value="ZnF_RZ-type"/>
    <property type="match status" value="1"/>
</dbReference>
<dbReference type="GO" id="GO:0031380">
    <property type="term" value="C:nuclear RNA-directed RNA polymerase complex"/>
    <property type="evidence" value="ECO:0007669"/>
    <property type="project" value="TreeGrafter"/>
</dbReference>
<evidence type="ECO:0000256" key="1">
    <source>
        <dbReference type="ARBA" id="ARBA00004496"/>
    </source>
</evidence>
<keyword evidence="11" id="KW-1185">Reference proteome</keyword>
<comment type="subcellular location">
    <subcellularLocation>
        <location evidence="1">Cytoplasm</location>
    </subcellularLocation>
</comment>
<comment type="caution">
    <text evidence="10">The sequence shown here is derived from an EMBL/GenBank/DDBJ whole genome shotgun (WGS) entry which is preliminary data.</text>
</comment>
<dbReference type="GO" id="GO:0004386">
    <property type="term" value="F:helicase activity"/>
    <property type="evidence" value="ECO:0007669"/>
    <property type="project" value="InterPro"/>
</dbReference>
<feature type="region of interest" description="Disordered" evidence="8">
    <location>
        <begin position="23"/>
        <end position="172"/>
    </location>
</feature>
<sequence>MSKSFAQFKEVVKSRSTIYDLDNQKRKVETPSQRSGIVTMDHLVPPRPKITRKKPTTASPNETYVDQTRQRVLTSDSTIKANGNEKPNSIQSNSSQTYSHYTPNEKSHASTKESDNNHRSETQSVSGTISADPAWAAESTSFNHTSSKQKTQQSPNHRQPRSREQTIDSIQFTKRMPGAGSFEDIKSEAINSWGEGVDLELESGARAKKRADWLAPGDFFASTTDSSNSSESHIKNDISVPASMHPTDEQQSYASAAKQKTPAWAIENSTMSFDTHTASFTQTTEWRTNNQLHHISPQVPHMAPLVVMPSGYPYLPITNGFAANPNSSNPAAVTAALMVPSLPDGIAHPNSMMLHDERDMESGLYLISFLENHDQKSTLIEFQKKVGHLLHHRLPEFSMRNFSLLVDVLAIAMEHEIHHKAHVETARKIKEVWGLFKARLIHYTQAYAYMPTELEGLLQFSMALSYHEPKLAPELPVSDYLSMYQRMSKSIASDTRENILKYLYKLKTISASDKSVDNLWDDAPSQDLPLIPNASLVITEVSEQVNLLKGYQDQHGTIITNQTNPAWSDNISDYFVTQFLLLREEMIGPAKKVMNNLFRESSDQHYSEYQHASPKALTLLASSSEPAVVFQLGHVHTTDNPMLDFQEGYLVFLLPERDLTSKSQRRPSIKSVADKALMGQAIRASMRHNALGQPLRIVSIHINKNDLPKLNWSKRYTLITSPINAASTLSTLEWLYESCYNLDIKKFSFVLTPRLIAATNILSPEQMKAWEERYANSAIESNADAIPDYIGDAEIDVSCIMTRTNTSHRACPGTDSWPSHPPQVRDISSKLPSLYCLSPSQLKSVKFALTHRIAIISGAPGTGKTFLASKLAQLLSNALTAGQFHQPVLVIAKSQSSLDDILSNVVSAIPNIVRFGGELHKDNLIEKQITRQATLSVSDPNYRQHQHLERQLARNQAHLNGLLNLRAQISDHDPSILSTSIPPSHRQMLEKGFVKTYGASSYISDIAIWSSWASHDKKSKTFDSVAKPRHSFFKSLQWQMESAYVKRAGRGLLPLMDQHLVKNRFANVANMSFPILPITSATRWPFESSENQSGPHIRTALMNEWKKVPADCIWTISEEEKTKLIEGLVSVMISFIDKEIQHVMQEQVKAAQAHDDNLIQKWLSLCRFNRIIGMTADFASAHREFLANLWPRSVIVDEASEILESTVSSIVLGPRTEHVILLGTSDCLKKPRINNDALAGEPHQLDISLFERWKLTNIEKAHLEEQWRMHSEIARVVSQFNARKKNGANSLLITAPLASRDENLVDGKRPAKEVLYGITQRALYVHYKPHEYTQRDDHFAHAYYSRMLMTEVTNAQVDEARFVASFGTYLSQQPYPSPDIAILTISNLQKSLITAILKEEIPKRTCFVSNIKNIAVETVDQYLGRQNSFTILSTATPGHYRNTIDNVSHALTRAKYGLFVVGQPDVDQVHPQWKEFAKYMQECGLYSHSIRLTCHTHGDTINAKHWKDFLMMKNGGCQNPCGTLMNDGHVCKEECHFLSHSEVICREPCNRLRPTGCAHACRRKCYECSKEGICPPCTEETEVVLPCGHKQVNLCHRLQGNQNNRQQVKCHEIVKVELPCGHTKQIECYQAHQKNVDKLKCDVKQSVTLACGHTAMSHCGVETICAEPCKESLECGHKCKELCGMLHSHSRSECAASCPKQLICGHMCAKGCANPDQHTERCIEKCNYTCSHGYKCSRECYKDCIRCISECPYRCAHYKCTKKCFEICDRPPCEAPCRIKLSCGHKCSGLCGENCPPCMICEKQLKCSITLRHLYEFEKDEKIYQLPECGCVFAVEALDAYFETQAKNGEHTAIKLWQCPECQKPIYTALRYSKYIKIEIALVNAIKIRMEKDRQKLTHHEREQIINAMNDETRHHRVYNIVGGRWFVCENQHPYYVGDCGGATEISKCPECDAPIGGTKHRVVESNRFYGEFDGSEKPAWPAQPGASSEG</sequence>
<dbReference type="PANTHER" id="PTHR10887:SF341">
    <property type="entry name" value="NFX1-TYPE ZINC FINGER-CONTAINING PROTEIN 1"/>
    <property type="match status" value="1"/>
</dbReference>
<evidence type="ECO:0000256" key="7">
    <source>
        <dbReference type="ARBA" id="ARBA00022859"/>
    </source>
</evidence>
<dbReference type="InterPro" id="IPR045055">
    <property type="entry name" value="DNA2/NAM7-like"/>
</dbReference>
<dbReference type="SUPFAM" id="SSF52540">
    <property type="entry name" value="P-loop containing nucleoside triphosphate hydrolases"/>
    <property type="match status" value="1"/>
</dbReference>
<dbReference type="GO" id="GO:0002376">
    <property type="term" value="P:immune system process"/>
    <property type="evidence" value="ECO:0007669"/>
    <property type="project" value="UniProtKB-KW"/>
</dbReference>
<dbReference type="Gene3D" id="3.40.50.300">
    <property type="entry name" value="P-loop containing nucleotide triphosphate hydrolases"/>
    <property type="match status" value="3"/>
</dbReference>
<feature type="compositionally biased region" description="Polar residues" evidence="8">
    <location>
        <begin position="138"/>
        <end position="157"/>
    </location>
</feature>
<keyword evidence="4" id="KW-0677">Repeat</keyword>
<proteinExistence type="predicted"/>
<dbReference type="GO" id="GO:0031048">
    <property type="term" value="P:regulatory ncRNA-mediated heterochromatin formation"/>
    <property type="evidence" value="ECO:0007669"/>
    <property type="project" value="TreeGrafter"/>
</dbReference>
<dbReference type="OrthoDB" id="2423195at2759"/>
<keyword evidence="6" id="KW-0862">Zinc</keyword>
<dbReference type="STRING" id="101091.A0A1C7NGP6"/>
<feature type="compositionally biased region" description="Basic and acidic residues" evidence="8">
    <location>
        <begin position="103"/>
        <end position="121"/>
    </location>
</feature>
<dbReference type="InterPro" id="IPR027417">
    <property type="entry name" value="P-loop_NTPase"/>
</dbReference>
<evidence type="ECO:0000256" key="2">
    <source>
        <dbReference type="ARBA" id="ARBA00022490"/>
    </source>
</evidence>
<dbReference type="InterPro" id="IPR046439">
    <property type="entry name" value="ZF_RZ_dom"/>
</dbReference>
<evidence type="ECO:0000256" key="4">
    <source>
        <dbReference type="ARBA" id="ARBA00022737"/>
    </source>
</evidence>
<evidence type="ECO:0000259" key="9">
    <source>
        <dbReference type="PROSITE" id="PS51981"/>
    </source>
</evidence>
<evidence type="ECO:0000256" key="6">
    <source>
        <dbReference type="ARBA" id="ARBA00022833"/>
    </source>
</evidence>
<dbReference type="CDD" id="cd06008">
    <property type="entry name" value="NF-X1-zinc-finger"/>
    <property type="match status" value="1"/>
</dbReference>
<dbReference type="InterPro" id="IPR041677">
    <property type="entry name" value="DNA2/NAM7_AAA_11"/>
</dbReference>
<evidence type="ECO:0000256" key="3">
    <source>
        <dbReference type="ARBA" id="ARBA00022723"/>
    </source>
</evidence>
<dbReference type="EMBL" id="LUGH01000159">
    <property type="protein sequence ID" value="OBZ88331.1"/>
    <property type="molecule type" value="Genomic_DNA"/>
</dbReference>
<dbReference type="PROSITE" id="PS51981">
    <property type="entry name" value="ZF_RZ"/>
    <property type="match status" value="1"/>
</dbReference>
<evidence type="ECO:0000313" key="11">
    <source>
        <dbReference type="Proteomes" id="UP000093000"/>
    </source>
</evidence>